<dbReference type="InterPro" id="IPR002035">
    <property type="entry name" value="VWF_A"/>
</dbReference>
<dbReference type="Gene3D" id="3.40.50.410">
    <property type="entry name" value="von Willebrand factor, type A domain"/>
    <property type="match status" value="1"/>
</dbReference>
<comment type="similarity">
    <text evidence="1">Belongs to the intimin/invasin family.</text>
</comment>
<evidence type="ECO:0000259" key="4">
    <source>
        <dbReference type="PROSITE" id="PS51127"/>
    </source>
</evidence>
<keyword evidence="7" id="KW-1185">Reference proteome</keyword>
<evidence type="ECO:0000313" key="7">
    <source>
        <dbReference type="Proteomes" id="UP000276128"/>
    </source>
</evidence>
<dbReference type="SUPFAM" id="SSF49373">
    <property type="entry name" value="Invasin/intimin cell-adhesion fragments"/>
    <property type="match status" value="1"/>
</dbReference>
<dbReference type="Gene3D" id="2.60.40.3440">
    <property type="match status" value="4"/>
</dbReference>
<reference evidence="6 7" key="1">
    <citation type="submission" date="2018-12" db="EMBL/GenBank/DDBJ databases">
        <title>Bacillus ochoae sp. nov., Paenibacillus whitsoniae sp. nov., Paenibacillus spiritus sp. nov. Isolated from the Mars Exploration Rover during spacecraft assembly.</title>
        <authorList>
            <person name="Seuylemezian A."/>
            <person name="Vaishampayan P."/>
        </authorList>
    </citation>
    <scope>NUCLEOTIDE SEQUENCE [LARGE SCALE GENOMIC DNA]</scope>
    <source>
        <strain evidence="6 7">MER 54</strain>
    </source>
</reference>
<name>A0A3S0ABF5_9BACL</name>
<organism evidence="6 7">
    <name type="scientific">Paenibacillus whitsoniae</name>
    <dbReference type="NCBI Taxonomy" id="2496558"/>
    <lineage>
        <taxon>Bacteria</taxon>
        <taxon>Bacillati</taxon>
        <taxon>Bacillota</taxon>
        <taxon>Bacilli</taxon>
        <taxon>Bacillales</taxon>
        <taxon>Paenibacillaceae</taxon>
        <taxon>Paenibacillus</taxon>
    </lineage>
</organism>
<dbReference type="SUPFAM" id="SSF49464">
    <property type="entry name" value="Carboxypeptidase regulatory domain-like"/>
    <property type="match status" value="1"/>
</dbReference>
<dbReference type="Pfam" id="PF13620">
    <property type="entry name" value="CarboxypepD_reg"/>
    <property type="match status" value="1"/>
</dbReference>
<dbReference type="Gene3D" id="2.60.40.10">
    <property type="entry name" value="Immunoglobulins"/>
    <property type="match status" value="2"/>
</dbReference>
<dbReference type="InterPro" id="IPR008964">
    <property type="entry name" value="Invasin/intimin_cell_adhesion"/>
</dbReference>
<evidence type="ECO:0000259" key="5">
    <source>
        <dbReference type="PROSITE" id="PS51272"/>
    </source>
</evidence>
<dbReference type="PROSITE" id="PS51272">
    <property type="entry name" value="SLH"/>
    <property type="match status" value="2"/>
</dbReference>
<dbReference type="SUPFAM" id="SSF53300">
    <property type="entry name" value="vWA-like"/>
    <property type="match status" value="1"/>
</dbReference>
<proteinExistence type="inferred from homology"/>
<dbReference type="PANTHER" id="PTHR43308">
    <property type="entry name" value="OUTER MEMBRANE PROTEIN ALPHA-RELATED"/>
    <property type="match status" value="1"/>
</dbReference>
<evidence type="ECO:0000256" key="2">
    <source>
        <dbReference type="SAM" id="SignalP"/>
    </source>
</evidence>
<dbReference type="OrthoDB" id="283370at2"/>
<dbReference type="InterPro" id="IPR003344">
    <property type="entry name" value="Big_1_dom"/>
</dbReference>
<dbReference type="Proteomes" id="UP000276128">
    <property type="component" value="Unassembled WGS sequence"/>
</dbReference>
<dbReference type="SUPFAM" id="SSF49478">
    <property type="entry name" value="Cna protein B-type domain"/>
    <property type="match status" value="1"/>
</dbReference>
<keyword evidence="2" id="KW-0732">Signal</keyword>
<feature type="signal peptide" evidence="2">
    <location>
        <begin position="1"/>
        <end position="31"/>
    </location>
</feature>
<protein>
    <submittedName>
        <fullName evidence="6">Tandem-95 repeat protein</fullName>
    </submittedName>
</protein>
<dbReference type="InterPro" id="IPR008969">
    <property type="entry name" value="CarboxyPept-like_regulatory"/>
</dbReference>
<dbReference type="InterPro" id="IPR013783">
    <property type="entry name" value="Ig-like_fold"/>
</dbReference>
<feature type="domain" description="VWFA" evidence="3">
    <location>
        <begin position="122"/>
        <end position="276"/>
    </location>
</feature>
<dbReference type="EMBL" id="RXHU01000039">
    <property type="protein sequence ID" value="RTE09080.1"/>
    <property type="molecule type" value="Genomic_DNA"/>
</dbReference>
<dbReference type="PANTHER" id="PTHR43308:SF5">
    <property type="entry name" value="S-LAYER PROTEIN _ PEPTIDOGLYCAN ENDO-BETA-N-ACETYLGLUCOSAMINIDASE"/>
    <property type="match status" value="1"/>
</dbReference>
<dbReference type="InterPro" id="IPR001119">
    <property type="entry name" value="SLH_dom"/>
</dbReference>
<evidence type="ECO:0000313" key="6">
    <source>
        <dbReference type="EMBL" id="RTE09080.1"/>
    </source>
</evidence>
<dbReference type="SMART" id="SM00634">
    <property type="entry name" value="BID_1"/>
    <property type="match status" value="1"/>
</dbReference>
<dbReference type="Pfam" id="PF02369">
    <property type="entry name" value="Big_1"/>
    <property type="match status" value="1"/>
</dbReference>
<feature type="domain" description="SLH" evidence="5">
    <location>
        <begin position="1953"/>
        <end position="2016"/>
    </location>
</feature>
<dbReference type="InterPro" id="IPR051465">
    <property type="entry name" value="Cell_Envelope_Struct_Comp"/>
</dbReference>
<dbReference type="PROSITE" id="PS51127">
    <property type="entry name" value="BIG1"/>
    <property type="match status" value="1"/>
</dbReference>
<evidence type="ECO:0000256" key="1">
    <source>
        <dbReference type="ARBA" id="ARBA00010116"/>
    </source>
</evidence>
<feature type="domain" description="Big-1" evidence="4">
    <location>
        <begin position="1366"/>
        <end position="1467"/>
    </location>
</feature>
<feature type="chain" id="PRO_5038466133" evidence="2">
    <location>
        <begin position="32"/>
        <end position="2119"/>
    </location>
</feature>
<gene>
    <name evidence="6" type="ORF">EJQ19_14010</name>
</gene>
<evidence type="ECO:0000259" key="3">
    <source>
        <dbReference type="PROSITE" id="PS50234"/>
    </source>
</evidence>
<dbReference type="Pfam" id="PF17963">
    <property type="entry name" value="Big_9"/>
    <property type="match status" value="4"/>
</dbReference>
<feature type="domain" description="SLH" evidence="5">
    <location>
        <begin position="2018"/>
        <end position="2076"/>
    </location>
</feature>
<dbReference type="RefSeq" id="WP_126141856.1">
    <property type="nucleotide sequence ID" value="NZ_RXHU01000039.1"/>
</dbReference>
<dbReference type="NCBIfam" id="NF012211">
    <property type="entry name" value="tand_rpt_95"/>
    <property type="match status" value="4"/>
</dbReference>
<dbReference type="Pfam" id="PF00395">
    <property type="entry name" value="SLH"/>
    <property type="match status" value="3"/>
</dbReference>
<accession>A0A3S0ABF5</accession>
<dbReference type="InterPro" id="IPR036465">
    <property type="entry name" value="vWFA_dom_sf"/>
</dbReference>
<comment type="caution">
    <text evidence="6">The sequence shown here is derived from an EMBL/GenBank/DDBJ whole genome shotgun (WGS) entry which is preliminary data.</text>
</comment>
<dbReference type="PROSITE" id="PS50234">
    <property type="entry name" value="VWFA"/>
    <property type="match status" value="1"/>
</dbReference>
<dbReference type="Gene3D" id="2.60.40.1120">
    <property type="entry name" value="Carboxypeptidase-like, regulatory domain"/>
    <property type="match status" value="1"/>
</dbReference>
<sequence>MRHNGIKRLISAGLALLLVVGAIGFSPASVAAAAAPTSTTANYKQFQVKLTADPVTDAAPVGSPSGFGTTGSAGRIWTDKSVTAESDGSFGVKLSTLAQEYVTVNSQNPGVGGGSGNTPAADVTFILDMSLSMGSSGNDIAKPGGGTYYRVQAMALAANEAIRTVMNANPNNRVAVYWFGGGATTNHLGTMLDLGHYEFTSGHESEDYLKYSNYTITPNSNLRRDGSSISAAQVSLGAGTPTQDGIMYGISKTIKDLGTREDGPRRQPYVFILSDGAAVNAKKAWYTSPKGKSFESDYNNALTDAITIANYNRPSSSDNNYVPASGSASTTTGTDEIAALTTLTGAYMKKLIGEKYTAYNGESTESKFYTVGLGSSAAINGPSGSSPVYAWAGLDPKTLYDNRTNSSFRDGSAVATYNKLTGFAVSGPGGIDYANTFVYSNYYTFASSYDLLSGAFNGMASDVEASTTILPLLDIPAGGGLGGSSETAEIKSAIVFVDEIGQGLTVDTSTLKIGDAVAAVDTSLSITGGTAYKFAGYGSKAVIQTVDGVTSLTWYIDSSDMQPHIYRFTNRTSPVAGEYTAPTNGSFALNYKVKPAFAALPDDSGLNLAYYLNSGSAAGGAKTAAYFTPPADSPYYQTLNSPQTVSKSGGIGAAYVTEESLSGGKMTMKLGNNGKLDLEMGIVKAGPATAQLNGTINYTVTVYNYTDTPKTGLSVISEGQTQSGITVPANGSKEMTFNATAPGTTGQITSGAAVISGINLASNTVTTDVTNVNAPPTAAAQSVDVNQNTAKAITLSVTDDLTAVNDLIYTVPATTAPAHGTLSQDTVDKNKWTYTPTTGYSGPDSFTYKVTDAGGLSSSEATITITVNGAPTAADQTVQVVKDTPKVITLGVTDDLTAVNNLIYTVPATTAPLHGTLTQDATNKNKWTYTPSAGYTGSDSFTYKVTDEGNLSSSEATVTIIVNGPPVAVGQDVKTNKDVAKPIMLIGMDDLSSVTGVVYHVPSTTLQGGTLTQVGTSGAVIYTPAPGYIGPDSFTFTITDEGGLVSNPAVVNLTVNGSPTASGNTFETSENVSLTEQVVGTDPNGDALSYHIDTQAGHGTVTMDTYGGGAFTYVPTADYAGEDSFTFKVMDEDGLESEPVTVAITILKSLDGWVGNNGLGVLNPPVIVGAGDPLKLSAISSIFATSAKATITYKILNAANMLVDQIDTVDLAVNPVGTTLVGTQWTNVNYRLNDKAVTGFYTVTYATYKQGNPFQTEPSDRLADNHFSVVTNINLVGTVQRDGEAGPNLPLAGAKVTLYDPTGLNKVAETTTDANGGYSFEDIATKNYLIEVGKQGYTSKKRVFNALPTTTGQTEVRQDFLLVNFGLGLTATPTAIVGDGNTTSVLKTVITDRNGNPIPNIEVVFGALVGTFPGGSTAVTNANGVASVVFKSAKIEGILSQLVPVTATVNDDANGLHDTAQILITFEPASVVGQVTNTTNGHAGSNVLAGVPIKLTADFDGDGIIDFSAETVTDSDGKYSIAVPRGDKPYHLEVIRTENIGGVATPVSYQQTANVGIVTGAGNESFNSEKTATGIVLFKQQDGTEEGKSSLPSSDLKNSMKVYVKKTDGTYIEDSPGHPKSFALANQGVFNVEGLSVNEAYTLDFAYEVSPGKEIVLSHRTVQVSADGEMNITQELIDPYGKVTDAVTNSPIAGAHVVLYYAGTTTGVVLPGIAGFAPNNNASPDQYTDASGDYAYMVFPDTDYKLVVSKEGYNTKTIDNIHVGKDIVKQDFTLDPIPPSNGTPSVPTPTNVTLNLSVDKNLVQEGGNSTISVDYTNPTATTIKDGKITVTVPDGAKIVDADGGTVDGNTITWPITDLPVGQAGSHHVVVKWPQLSTKDADFDLQGKFTVGVNAVKASSTVRVKVFSDRYNHLQHQHYILGYPDGTFKTNNALTRAELAAIVARLTENVKIEAPLTFRDVSETHWAANYIKIVTKHGFFNGFEDGTFHPEAPVTRAELASVMVRFLKLNVGVTGDYHFTDVQGHWAAQSIEELYREKFLAGYPDGTFKPAANITRVEAVTLINRMLYRGPLTGISPLFPDVSSTYWGFGDIMEASVSHESTRNADGSEAWLNKIADDVQ</sequence>